<keyword evidence="3" id="KW-1185">Reference proteome</keyword>
<proteinExistence type="predicted"/>
<dbReference type="InterPro" id="IPR019734">
    <property type="entry name" value="TPR_rpt"/>
</dbReference>
<dbReference type="PANTHER" id="PTHR47691">
    <property type="entry name" value="REGULATOR-RELATED"/>
    <property type="match status" value="1"/>
</dbReference>
<reference evidence="2 3" key="1">
    <citation type="submission" date="2020-01" db="EMBL/GenBank/DDBJ databases">
        <title>Kibdelosporangium persica a novel Actinomycetes from a hot desert in Iran.</title>
        <authorList>
            <person name="Safaei N."/>
            <person name="Zaburannyi N."/>
            <person name="Mueller R."/>
            <person name="Wink J."/>
        </authorList>
    </citation>
    <scope>NUCLEOTIDE SEQUENCE [LARGE SCALE GENOMIC DNA]</scope>
    <source>
        <strain evidence="2 3">4NS15</strain>
    </source>
</reference>
<dbReference type="PRINTS" id="PR00364">
    <property type="entry name" value="DISEASERSIST"/>
</dbReference>
<dbReference type="Proteomes" id="UP000763557">
    <property type="component" value="Unassembled WGS sequence"/>
</dbReference>
<organism evidence="2 3">
    <name type="scientific">Kibdelosporangium persicum</name>
    <dbReference type="NCBI Taxonomy" id="2698649"/>
    <lineage>
        <taxon>Bacteria</taxon>
        <taxon>Bacillati</taxon>
        <taxon>Actinomycetota</taxon>
        <taxon>Actinomycetes</taxon>
        <taxon>Pseudonocardiales</taxon>
        <taxon>Pseudonocardiaceae</taxon>
        <taxon>Kibdelosporangium</taxon>
    </lineage>
</organism>
<evidence type="ECO:0000313" key="3">
    <source>
        <dbReference type="Proteomes" id="UP000763557"/>
    </source>
</evidence>
<protein>
    <submittedName>
        <fullName evidence="2">ATP/maltotriose-dependent transcriptional regulator MalT</fullName>
    </submittedName>
</protein>
<name>A0ABX2FDT8_9PSEU</name>
<dbReference type="SMART" id="SM00028">
    <property type="entry name" value="TPR"/>
    <property type="match status" value="4"/>
</dbReference>
<dbReference type="Pfam" id="PF13424">
    <property type="entry name" value="TPR_12"/>
    <property type="match status" value="1"/>
</dbReference>
<dbReference type="PANTHER" id="PTHR47691:SF3">
    <property type="entry name" value="HTH-TYPE TRANSCRIPTIONAL REGULATOR RV0890C-RELATED"/>
    <property type="match status" value="1"/>
</dbReference>
<feature type="repeat" description="TPR" evidence="1">
    <location>
        <begin position="507"/>
        <end position="540"/>
    </location>
</feature>
<dbReference type="EMBL" id="JAAATY010000027">
    <property type="protein sequence ID" value="NRN69442.1"/>
    <property type="molecule type" value="Genomic_DNA"/>
</dbReference>
<dbReference type="Gene3D" id="3.40.50.300">
    <property type="entry name" value="P-loop containing nucleotide triphosphate hydrolases"/>
    <property type="match status" value="1"/>
</dbReference>
<dbReference type="SUPFAM" id="SSF52540">
    <property type="entry name" value="P-loop containing nucleoside triphosphate hydrolases"/>
    <property type="match status" value="1"/>
</dbReference>
<dbReference type="InterPro" id="IPR027417">
    <property type="entry name" value="P-loop_NTPase"/>
</dbReference>
<dbReference type="SUPFAM" id="SSF48452">
    <property type="entry name" value="TPR-like"/>
    <property type="match status" value="1"/>
</dbReference>
<dbReference type="PROSITE" id="PS50005">
    <property type="entry name" value="TPR"/>
    <property type="match status" value="1"/>
</dbReference>
<evidence type="ECO:0000256" key="1">
    <source>
        <dbReference type="PROSITE-ProRule" id="PRU00339"/>
    </source>
</evidence>
<gene>
    <name evidence="2" type="ORF">GC106_66990</name>
</gene>
<dbReference type="RefSeq" id="WP_173139632.1">
    <property type="nucleotide sequence ID" value="NZ_CBCSGW010000023.1"/>
</dbReference>
<accession>A0ABX2FDT8</accession>
<dbReference type="Gene3D" id="1.25.40.10">
    <property type="entry name" value="Tetratricopeptide repeat domain"/>
    <property type="match status" value="1"/>
</dbReference>
<keyword evidence="1" id="KW-0802">TPR repeat</keyword>
<dbReference type="InterPro" id="IPR011990">
    <property type="entry name" value="TPR-like_helical_dom_sf"/>
</dbReference>
<comment type="caution">
    <text evidence="2">The sequence shown here is derived from an EMBL/GenBank/DDBJ whole genome shotgun (WGS) entry which is preliminary data.</text>
</comment>
<evidence type="ECO:0000313" key="2">
    <source>
        <dbReference type="EMBL" id="NRN69442.1"/>
    </source>
</evidence>
<sequence length="677" mass="73262">MGQRFGEVPREVPAAPARYVNREADLSLAGGWVVAGAGRAGTIGVVSGPPGVGKSAMVRQLVERVGDSFPGGHLYVDYALFQTGSGAAAVDEAAAQCLRSLGVADGMIPATLAERAKLLRTRTAGRPVLVVLDDVTEPAQVSPLVPNSVGSVVLVTSNERLTELALDDAEFLSLDPLDEEAGVRLLAEVCGNERVAAEPEAVARIVGLCEGLPIALRVAGARLKERPKLAAAELADEIADERRGLAAFAMRGKHMVSPVFTVAYRRLPHDAARLYRLLGHAPGVDVTVELVAEAIDGPVGAAEELIERLGSANLLIEEQPGRFRMLGLIRRDAEQRARADESEADLADAVRRMVRFYLRRAAFADRAVMGQGRLRLTDHTEVLSGYHDPFDGPGGKARALAWLDAERANLIASVRVAWKHHWDQEVWQLAEAATALYVNRRYLADWIESSELGAKAARRCERPGADARLTSFLSRAYLGKGDVERARTVLDYALPLAERVRNPRLVASIWELYGRLHDHEGNYGAAIDAYRQALAMFDRAHDVRGVAFVTYFLGCSLDAAGQSEDALVWLRQALEAIERLGEDRMIGRVHIAVGRAQARLGQSTEAVASLRTAISILSAGGYHHYEAEASLALADLVPPDERVQAVRRALDIHTAAGSPQVEQLRDRLARLTGRPAT</sequence>